<accession>A0A150F1V1</accession>
<name>A0A150F1V1_9BACI</name>
<evidence type="ECO:0000313" key="2">
    <source>
        <dbReference type="Proteomes" id="UP000075430"/>
    </source>
</evidence>
<dbReference type="Pfam" id="PF08876">
    <property type="entry name" value="DUF1836"/>
    <property type="match status" value="1"/>
</dbReference>
<dbReference type="RefSeq" id="WP_061523522.1">
    <property type="nucleotide sequence ID" value="NZ_JARLZY010000017.1"/>
</dbReference>
<dbReference type="OrthoDB" id="2351599at2"/>
<organism evidence="1 2">
    <name type="scientific">Bacillus nakamurai</name>
    <dbReference type="NCBI Taxonomy" id="1793963"/>
    <lineage>
        <taxon>Bacteria</taxon>
        <taxon>Bacillati</taxon>
        <taxon>Bacillota</taxon>
        <taxon>Bacilli</taxon>
        <taxon>Bacillales</taxon>
        <taxon>Bacillaceae</taxon>
        <taxon>Bacillus</taxon>
    </lineage>
</organism>
<dbReference type="EMBL" id="LSBA01000040">
    <property type="protein sequence ID" value="KXZ12734.1"/>
    <property type="molecule type" value="Genomic_DNA"/>
</dbReference>
<proteinExistence type="predicted"/>
<dbReference type="Proteomes" id="UP000075430">
    <property type="component" value="Unassembled WGS sequence"/>
</dbReference>
<dbReference type="PANTHER" id="PTHR40056">
    <property type="entry name" value="HYPOTHETICAL CYTOSOLIC PROTEIN"/>
    <property type="match status" value="1"/>
</dbReference>
<reference evidence="2" key="1">
    <citation type="submission" date="2016-02" db="EMBL/GenBank/DDBJ databases">
        <authorList>
            <person name="Dunlap C."/>
        </authorList>
    </citation>
    <scope>NUCLEOTIDE SEQUENCE [LARGE SCALE GENOMIC DNA]</scope>
    <source>
        <strain evidence="2">NRRL B-41092</strain>
    </source>
</reference>
<dbReference type="STRING" id="1793963.AXI58_06385"/>
<dbReference type="PANTHER" id="PTHR40056:SF1">
    <property type="entry name" value="DUF1836 DOMAIN-CONTAINING PROTEIN"/>
    <property type="match status" value="1"/>
</dbReference>
<gene>
    <name evidence="1" type="ORF">AXI58_06385</name>
</gene>
<evidence type="ECO:0000313" key="1">
    <source>
        <dbReference type="EMBL" id="KXZ12734.1"/>
    </source>
</evidence>
<dbReference type="AlphaFoldDB" id="A0A150F1V1"/>
<keyword evidence="2" id="KW-1185">Reference proteome</keyword>
<comment type="caution">
    <text evidence="1">The sequence shown here is derived from an EMBL/GenBank/DDBJ whole genome shotgun (WGS) entry which is preliminary data.</text>
</comment>
<evidence type="ECO:0008006" key="3">
    <source>
        <dbReference type="Google" id="ProtNLM"/>
    </source>
</evidence>
<dbReference type="InterPro" id="IPR014975">
    <property type="entry name" value="DUF1836"/>
</dbReference>
<sequence>MNTFKLTRTDMVRLLYALKGQGDTSPLQILIKSANMTLDEAESHLHIPEFLTRFERKKEKREYGLSTNEIVELGNLCELTSLKSTAVQNWVKRDIKDLIGHPELGKKYSIEQAVILLIVRDLKSIYDFEHIRVILKIAFNTITDRSDDIISPISYYESCAQVIDDIHHKDSPPMKETSLQDLVEQQTDKLRGCFNELGNEQWKKIKTIIAVTVLSVLTFHIQATAYKMTSHFL</sequence>
<protein>
    <recommendedName>
        <fullName evidence="3">DUF1836 domain-containing protein</fullName>
    </recommendedName>
</protein>